<keyword evidence="8 11" id="KW-1133">Transmembrane helix</keyword>
<dbReference type="PANTHER" id="PTHR30400">
    <property type="entry name" value="MONOFUNCTIONAL BIOSYNTHETIC PEPTIDOGLYCAN TRANSGLYCOSYLASE"/>
    <property type="match status" value="1"/>
</dbReference>
<dbReference type="InterPro" id="IPR036950">
    <property type="entry name" value="PBP_transglycosylase"/>
</dbReference>
<dbReference type="EMBL" id="JALAZD010000004">
    <property type="protein sequence ID" value="MCI0129329.1"/>
    <property type="molecule type" value="Genomic_DNA"/>
</dbReference>
<comment type="subcellular location">
    <subcellularLocation>
        <location evidence="11">Cell inner membrane</location>
        <topology evidence="11">Single-pass membrane protein</topology>
    </subcellularLocation>
</comment>
<protein>
    <recommendedName>
        <fullName evidence="11">Biosynthetic peptidoglycan transglycosylase</fullName>
        <ecNumber evidence="11">2.4.99.28</ecNumber>
    </recommendedName>
    <alternativeName>
        <fullName evidence="11">Glycan polymerase</fullName>
    </alternativeName>
    <alternativeName>
        <fullName evidence="11">Peptidoglycan glycosyltransferase MtgA</fullName>
        <shortName evidence="11">PGT</shortName>
    </alternativeName>
</protein>
<evidence type="ECO:0000256" key="7">
    <source>
        <dbReference type="ARBA" id="ARBA00022984"/>
    </source>
</evidence>
<keyword evidence="1 11" id="KW-1003">Cell membrane</keyword>
<keyword evidence="4 11" id="KW-0808">Transferase</keyword>
<evidence type="ECO:0000256" key="2">
    <source>
        <dbReference type="ARBA" id="ARBA00022519"/>
    </source>
</evidence>
<dbReference type="GO" id="GO:0008360">
    <property type="term" value="P:regulation of cell shape"/>
    <property type="evidence" value="ECO:0007669"/>
    <property type="project" value="UniProtKB-KW"/>
</dbReference>
<dbReference type="AlphaFoldDB" id="A0AA41UFA2"/>
<comment type="pathway">
    <text evidence="11">Cell wall biogenesis; peptidoglycan biosynthesis.</text>
</comment>
<evidence type="ECO:0000256" key="6">
    <source>
        <dbReference type="ARBA" id="ARBA00022960"/>
    </source>
</evidence>
<keyword evidence="3 11" id="KW-0328">Glycosyltransferase</keyword>
<keyword evidence="6 11" id="KW-0133">Cell shape</keyword>
<feature type="transmembrane region" description="Helical" evidence="11">
    <location>
        <begin position="55"/>
        <end position="81"/>
    </location>
</feature>
<evidence type="ECO:0000313" key="13">
    <source>
        <dbReference type="EMBL" id="MCI0129329.1"/>
    </source>
</evidence>
<comment type="catalytic activity">
    <reaction evidence="11">
        <text>[GlcNAc-(1-&gt;4)-Mur2Ac(oyl-L-Ala-gamma-D-Glu-L-Lys-D-Ala-D-Ala)](n)-di-trans,octa-cis-undecaprenyl diphosphate + beta-D-GlcNAc-(1-&gt;4)-Mur2Ac(oyl-L-Ala-gamma-D-Glu-L-Lys-D-Ala-D-Ala)-di-trans,octa-cis-undecaprenyl diphosphate = [GlcNAc-(1-&gt;4)-Mur2Ac(oyl-L-Ala-gamma-D-Glu-L-Lys-D-Ala-D-Ala)](n+1)-di-trans,octa-cis-undecaprenyl diphosphate + di-trans,octa-cis-undecaprenyl diphosphate + H(+)</text>
        <dbReference type="Rhea" id="RHEA:23708"/>
        <dbReference type="Rhea" id="RHEA-COMP:9602"/>
        <dbReference type="Rhea" id="RHEA-COMP:9603"/>
        <dbReference type="ChEBI" id="CHEBI:15378"/>
        <dbReference type="ChEBI" id="CHEBI:58405"/>
        <dbReference type="ChEBI" id="CHEBI:60033"/>
        <dbReference type="ChEBI" id="CHEBI:78435"/>
        <dbReference type="EC" id="2.4.99.28"/>
    </reaction>
</comment>
<reference evidence="13" key="1">
    <citation type="submission" date="2022-03" db="EMBL/GenBank/DDBJ databases">
        <title>The complete genome sequence of a Methyloterrigena soli.</title>
        <authorList>
            <person name="Zi Z."/>
        </authorList>
    </citation>
    <scope>NUCLEOTIDE SEQUENCE</scope>
    <source>
        <strain evidence="13">M48</strain>
    </source>
</reference>
<dbReference type="RefSeq" id="WP_281737241.1">
    <property type="nucleotide sequence ID" value="NZ_JAKETQ010000004.1"/>
</dbReference>
<keyword evidence="2 11" id="KW-0997">Cell inner membrane</keyword>
<dbReference type="Proteomes" id="UP001156140">
    <property type="component" value="Unassembled WGS sequence"/>
</dbReference>
<evidence type="ECO:0000256" key="4">
    <source>
        <dbReference type="ARBA" id="ARBA00022679"/>
    </source>
</evidence>
<evidence type="ECO:0000256" key="5">
    <source>
        <dbReference type="ARBA" id="ARBA00022692"/>
    </source>
</evidence>
<keyword evidence="5 11" id="KW-0812">Transmembrane</keyword>
<keyword evidence="14" id="KW-1185">Reference proteome</keyword>
<dbReference type="GO" id="GO:0005886">
    <property type="term" value="C:plasma membrane"/>
    <property type="evidence" value="ECO:0007669"/>
    <property type="project" value="UniProtKB-SubCell"/>
</dbReference>
<evidence type="ECO:0000256" key="11">
    <source>
        <dbReference type="HAMAP-Rule" id="MF_00766"/>
    </source>
</evidence>
<dbReference type="GO" id="GO:0009274">
    <property type="term" value="C:peptidoglycan-based cell wall"/>
    <property type="evidence" value="ECO:0007669"/>
    <property type="project" value="InterPro"/>
</dbReference>
<dbReference type="Pfam" id="PF00912">
    <property type="entry name" value="Transgly"/>
    <property type="match status" value="1"/>
</dbReference>
<evidence type="ECO:0000256" key="1">
    <source>
        <dbReference type="ARBA" id="ARBA00022475"/>
    </source>
</evidence>
<dbReference type="GO" id="GO:0008955">
    <property type="term" value="F:peptidoglycan glycosyltransferase activity"/>
    <property type="evidence" value="ECO:0007669"/>
    <property type="project" value="UniProtKB-UniRule"/>
</dbReference>
<dbReference type="InterPro" id="IPR001264">
    <property type="entry name" value="Glyco_trans_51"/>
</dbReference>
<evidence type="ECO:0000256" key="9">
    <source>
        <dbReference type="ARBA" id="ARBA00023136"/>
    </source>
</evidence>
<feature type="domain" description="Glycosyl transferase family 51" evidence="12">
    <location>
        <begin position="96"/>
        <end position="259"/>
    </location>
</feature>
<dbReference type="GO" id="GO:0009252">
    <property type="term" value="P:peptidoglycan biosynthetic process"/>
    <property type="evidence" value="ECO:0007669"/>
    <property type="project" value="UniProtKB-UniRule"/>
</dbReference>
<keyword evidence="10 11" id="KW-0961">Cell wall biogenesis/degradation</keyword>
<dbReference type="GO" id="GO:0071555">
    <property type="term" value="P:cell wall organization"/>
    <property type="evidence" value="ECO:0007669"/>
    <property type="project" value="UniProtKB-KW"/>
</dbReference>
<dbReference type="PANTHER" id="PTHR30400:SF0">
    <property type="entry name" value="BIOSYNTHETIC PEPTIDOGLYCAN TRANSGLYCOSYLASE"/>
    <property type="match status" value="1"/>
</dbReference>
<dbReference type="InterPro" id="IPR011812">
    <property type="entry name" value="Pep_trsgly"/>
</dbReference>
<evidence type="ECO:0000256" key="3">
    <source>
        <dbReference type="ARBA" id="ARBA00022676"/>
    </source>
</evidence>
<evidence type="ECO:0000256" key="10">
    <source>
        <dbReference type="ARBA" id="ARBA00023316"/>
    </source>
</evidence>
<keyword evidence="7 11" id="KW-0573">Peptidoglycan synthesis</keyword>
<organism evidence="13 14">
    <name type="scientific">Paradevosia shaoguanensis</name>
    <dbReference type="NCBI Taxonomy" id="1335043"/>
    <lineage>
        <taxon>Bacteria</taxon>
        <taxon>Pseudomonadati</taxon>
        <taxon>Pseudomonadota</taxon>
        <taxon>Alphaproteobacteria</taxon>
        <taxon>Hyphomicrobiales</taxon>
        <taxon>Devosiaceae</taxon>
        <taxon>Paradevosia</taxon>
    </lineage>
</organism>
<dbReference type="SUPFAM" id="SSF53955">
    <property type="entry name" value="Lysozyme-like"/>
    <property type="match status" value="1"/>
</dbReference>
<proteinExistence type="inferred from homology"/>
<dbReference type="EC" id="2.4.99.28" evidence="11"/>
<gene>
    <name evidence="11" type="primary">mtgA</name>
    <name evidence="13" type="ORF">ML536_21045</name>
</gene>
<evidence type="ECO:0000256" key="8">
    <source>
        <dbReference type="ARBA" id="ARBA00022989"/>
    </source>
</evidence>
<comment type="caution">
    <text evidence="13">The sequence shown here is derived from an EMBL/GenBank/DDBJ whole genome shotgun (WGS) entry which is preliminary data.</text>
</comment>
<dbReference type="GO" id="GO:0016763">
    <property type="term" value="F:pentosyltransferase activity"/>
    <property type="evidence" value="ECO:0007669"/>
    <property type="project" value="InterPro"/>
</dbReference>
<dbReference type="HAMAP" id="MF_00766">
    <property type="entry name" value="PGT_MtgA"/>
    <property type="match status" value="1"/>
</dbReference>
<accession>A0AA41UFA2</accession>
<sequence length="274" mass="30777">MLFLPAVRVIGGKVWTAAAVLSSVKVLVMEEAAEAPATPEEPKEAERPRRRWWRWVLYALVFIIALPILVPLILVPVYNFVDPVSIPMIRRHFTGHPVDRTWMPIDDISLPAKASVMMSEDGQFCRHWGVDIGALRDEFRIWREGGEPRGASTITMQVARNLFLWNNRSFLRKGLEIPLALYIDLVMPKKRIMEIYLNVAQWGPVGEFGIEAGTQKALGMSSADLDWHEASLMAVALPNPRLRKPGKPSAQLLKVAQVVEGRARLAGARIDCLK</sequence>
<comment type="function">
    <text evidence="11">Peptidoglycan polymerase that catalyzes glycan chain elongation from lipid-linked precursors.</text>
</comment>
<evidence type="ECO:0000313" key="14">
    <source>
        <dbReference type="Proteomes" id="UP001156140"/>
    </source>
</evidence>
<dbReference type="InterPro" id="IPR023346">
    <property type="entry name" value="Lysozyme-like_dom_sf"/>
</dbReference>
<dbReference type="Gene3D" id="1.10.3810.10">
    <property type="entry name" value="Biosynthetic peptidoglycan transglycosylase-like"/>
    <property type="match status" value="1"/>
</dbReference>
<name>A0AA41UFA2_9HYPH</name>
<comment type="similarity">
    <text evidence="11">Belongs to the glycosyltransferase 51 family.</text>
</comment>
<keyword evidence="9 11" id="KW-0472">Membrane</keyword>
<evidence type="ECO:0000259" key="12">
    <source>
        <dbReference type="Pfam" id="PF00912"/>
    </source>
</evidence>